<dbReference type="PANTHER" id="PTHR45717:SF3">
    <property type="entry name" value="OS04G0544400 PROTEIN"/>
    <property type="match status" value="1"/>
</dbReference>
<accession>A0A1S2Z584</accession>
<dbReference type="Proteomes" id="UP000087171">
    <property type="component" value="Unplaced"/>
</dbReference>
<dbReference type="eggNOG" id="KOG4197">
    <property type="taxonomic scope" value="Eukaryota"/>
</dbReference>
<dbReference type="PANTHER" id="PTHR45717">
    <property type="entry name" value="OS12G0527900 PROTEIN"/>
    <property type="match status" value="1"/>
</dbReference>
<dbReference type="RefSeq" id="XP_004515320.1">
    <property type="nucleotide sequence ID" value="XM_004515263.3"/>
</dbReference>
<evidence type="ECO:0000313" key="4">
    <source>
        <dbReference type="Proteomes" id="UP000087171"/>
    </source>
</evidence>
<dbReference type="OrthoDB" id="1908178at2759"/>
<keyword evidence="2" id="KW-0677">Repeat</keyword>
<dbReference type="Pfam" id="PF13812">
    <property type="entry name" value="PPR_3"/>
    <property type="match status" value="1"/>
</dbReference>
<feature type="repeat" description="PPR" evidence="3">
    <location>
        <begin position="246"/>
        <end position="276"/>
    </location>
</feature>
<protein>
    <submittedName>
        <fullName evidence="5">Pentatricopeptide repeat-containing protein At1g02150-like</fullName>
    </submittedName>
</protein>
<comment type="similarity">
    <text evidence="1">Belongs to the PPR family. P subfamily.</text>
</comment>
<evidence type="ECO:0000256" key="1">
    <source>
        <dbReference type="ARBA" id="ARBA00007626"/>
    </source>
</evidence>
<dbReference type="GO" id="GO:0005739">
    <property type="term" value="C:mitochondrion"/>
    <property type="evidence" value="ECO:0007669"/>
    <property type="project" value="TreeGrafter"/>
</dbReference>
<feature type="repeat" description="PPR" evidence="3">
    <location>
        <begin position="176"/>
        <end position="210"/>
    </location>
</feature>
<dbReference type="FunFam" id="1.25.40.10:FF:000253">
    <property type="entry name" value="Pentatricopeptide repeat-containing protein"/>
    <property type="match status" value="1"/>
</dbReference>
<dbReference type="PaxDb" id="3827-XP_004515320.1"/>
<feature type="repeat" description="PPR" evidence="3">
    <location>
        <begin position="387"/>
        <end position="421"/>
    </location>
</feature>
<dbReference type="FunFam" id="1.25.40.10:FF:000516">
    <property type="entry name" value="Pentatricopeptide repeat-containing protein"/>
    <property type="match status" value="1"/>
</dbReference>
<evidence type="ECO:0000256" key="2">
    <source>
        <dbReference type="ARBA" id="ARBA00022737"/>
    </source>
</evidence>
<dbReference type="AlphaFoldDB" id="A0A1S2Z584"/>
<dbReference type="Gene3D" id="1.25.40.10">
    <property type="entry name" value="Tetratricopeptide repeat domain"/>
    <property type="match status" value="3"/>
</dbReference>
<dbReference type="KEGG" id="cam:101507177"/>
<evidence type="ECO:0000313" key="5">
    <source>
        <dbReference type="RefSeq" id="XP_004515320.1"/>
    </source>
</evidence>
<dbReference type="SUPFAM" id="SSF48452">
    <property type="entry name" value="TPR-like"/>
    <property type="match status" value="1"/>
</dbReference>
<evidence type="ECO:0000256" key="3">
    <source>
        <dbReference type="PROSITE-ProRule" id="PRU00708"/>
    </source>
</evidence>
<keyword evidence="4" id="KW-1185">Reference proteome</keyword>
<dbReference type="GO" id="GO:0003729">
    <property type="term" value="F:mRNA binding"/>
    <property type="evidence" value="ECO:0007669"/>
    <property type="project" value="UniProtKB-ARBA"/>
</dbReference>
<reference evidence="5" key="1">
    <citation type="submission" date="2025-08" db="UniProtKB">
        <authorList>
            <consortium name="RefSeq"/>
        </authorList>
    </citation>
    <scope>IDENTIFICATION</scope>
    <source>
        <tissue evidence="5">Etiolated seedlings</tissue>
    </source>
</reference>
<name>A0A1S2Z584_CICAR</name>
<dbReference type="PROSITE" id="PS51375">
    <property type="entry name" value="PPR"/>
    <property type="match status" value="3"/>
</dbReference>
<dbReference type="GeneID" id="101507177"/>
<dbReference type="InterPro" id="IPR011990">
    <property type="entry name" value="TPR-like_helical_dom_sf"/>
</dbReference>
<dbReference type="NCBIfam" id="TIGR00756">
    <property type="entry name" value="PPR"/>
    <property type="match status" value="3"/>
</dbReference>
<proteinExistence type="inferred from homology"/>
<dbReference type="Pfam" id="PF01535">
    <property type="entry name" value="PPR"/>
    <property type="match status" value="2"/>
</dbReference>
<sequence>MMTTPPLQSSLQNQNGSLSLSSSLWYSQSHASLVPTKRVSVCYSYKGGVSVTCSISKIHNYGTVDYERRPTVKWNVLYKRISLMDNPEFGSASVLNQWENEGKTLTKWELCRVVKELRKYRKHDRALQIYDWINNRPERFRISASDAAIQLDLIARVHGVSSAEGFFLNLVNDLKDKRTYGALLNAYVHSRSREKAESLLDVMRSKRYLIHSLPFNLMMTLYMNLQEYDKVDMLVSEMKEKCIQLDIYTYNIWLSSCGSQGSIEKMEQVFEQMSKDPTIMPNWSTFSTMAAMYIKMELFDKAEECLKKVEGRILGRDRVPFHYLLSLYGSVGNKDEVYRVWNTYKSMFPSIPNLGYHAAISSLVRMDDIEGAGKLYEEWVSVRPSDDSRIGNLLICWYLKKGKFDKVLSFFEHMTKGGGCPNATTWELLSECHIAEKRVSDALSCLKKAFMTSGSKSWKPKPIKLLAFFKLCRDQDNMESAEVLIELLKKSGYDKDEAFASLIGEDELSNRMETVDRTDDIVDNENMDDDDSHVLFNQVESNF</sequence>
<dbReference type="InterPro" id="IPR002885">
    <property type="entry name" value="PPR_rpt"/>
</dbReference>
<organism evidence="4 5">
    <name type="scientific">Cicer arietinum</name>
    <name type="common">Chickpea</name>
    <name type="synonym">Garbanzo</name>
    <dbReference type="NCBI Taxonomy" id="3827"/>
    <lineage>
        <taxon>Eukaryota</taxon>
        <taxon>Viridiplantae</taxon>
        <taxon>Streptophyta</taxon>
        <taxon>Embryophyta</taxon>
        <taxon>Tracheophyta</taxon>
        <taxon>Spermatophyta</taxon>
        <taxon>Magnoliopsida</taxon>
        <taxon>eudicotyledons</taxon>
        <taxon>Gunneridae</taxon>
        <taxon>Pentapetalae</taxon>
        <taxon>rosids</taxon>
        <taxon>fabids</taxon>
        <taxon>Fabales</taxon>
        <taxon>Fabaceae</taxon>
        <taxon>Papilionoideae</taxon>
        <taxon>50 kb inversion clade</taxon>
        <taxon>NPAAA clade</taxon>
        <taxon>Hologalegina</taxon>
        <taxon>IRL clade</taxon>
        <taxon>Cicereae</taxon>
        <taxon>Cicer</taxon>
    </lineage>
</organism>
<gene>
    <name evidence="5" type="primary">LOC101507177</name>
</gene>